<dbReference type="Gene3D" id="1.10.510.10">
    <property type="entry name" value="Transferase(Phosphotransferase) domain 1"/>
    <property type="match status" value="1"/>
</dbReference>
<evidence type="ECO:0000256" key="2">
    <source>
        <dbReference type="ARBA" id="ARBA00022741"/>
    </source>
</evidence>
<dbReference type="SUPFAM" id="SSF56112">
    <property type="entry name" value="Protein kinase-like (PK-like)"/>
    <property type="match status" value="1"/>
</dbReference>
<evidence type="ECO:0000256" key="6">
    <source>
        <dbReference type="ARBA" id="ARBA00051245"/>
    </source>
</evidence>
<dbReference type="InterPro" id="IPR011009">
    <property type="entry name" value="Kinase-like_dom_sf"/>
</dbReference>
<evidence type="ECO:0000259" key="11">
    <source>
        <dbReference type="PROSITE" id="PS50001"/>
    </source>
</evidence>
<dbReference type="PROSITE" id="PS50011">
    <property type="entry name" value="PROTEIN_KINASE_DOM"/>
    <property type="match status" value="1"/>
</dbReference>
<evidence type="ECO:0000256" key="1">
    <source>
        <dbReference type="ARBA" id="ARBA00022679"/>
    </source>
</evidence>
<dbReference type="InterPro" id="IPR008266">
    <property type="entry name" value="Tyr_kinase_AS"/>
</dbReference>
<dbReference type="SMART" id="SM00219">
    <property type="entry name" value="TyrKc"/>
    <property type="match status" value="1"/>
</dbReference>
<protein>
    <recommendedName>
        <fullName evidence="9">Tyrosine-protein kinase</fullName>
        <ecNumber evidence="9">2.7.10.2</ecNumber>
    </recommendedName>
</protein>
<dbReference type="AlphaFoldDB" id="A0A914Q8A1"/>
<keyword evidence="7" id="KW-0727">SH2 domain</keyword>
<organism evidence="13 14">
    <name type="scientific">Panagrolaimus davidi</name>
    <dbReference type="NCBI Taxonomy" id="227884"/>
    <lineage>
        <taxon>Eukaryota</taxon>
        <taxon>Metazoa</taxon>
        <taxon>Ecdysozoa</taxon>
        <taxon>Nematoda</taxon>
        <taxon>Chromadorea</taxon>
        <taxon>Rhabditida</taxon>
        <taxon>Tylenchina</taxon>
        <taxon>Panagrolaimomorpha</taxon>
        <taxon>Panagrolaimoidea</taxon>
        <taxon>Panagrolaimidae</taxon>
        <taxon>Panagrolaimus</taxon>
    </lineage>
</organism>
<feature type="compositionally biased region" description="Basic and acidic residues" evidence="10">
    <location>
        <begin position="472"/>
        <end position="513"/>
    </location>
</feature>
<keyword evidence="2 8" id="KW-0547">Nucleotide-binding</keyword>
<dbReference type="GO" id="GO:0005524">
    <property type="term" value="F:ATP binding"/>
    <property type="evidence" value="ECO:0007669"/>
    <property type="project" value="UniProtKB-UniRule"/>
</dbReference>
<evidence type="ECO:0000313" key="14">
    <source>
        <dbReference type="WBParaSite" id="PDA_v2.g23369.t1"/>
    </source>
</evidence>
<dbReference type="InterPro" id="IPR000980">
    <property type="entry name" value="SH2"/>
</dbReference>
<dbReference type="WBParaSite" id="PDA_v2.g23369.t1">
    <property type="protein sequence ID" value="PDA_v2.g23369.t1"/>
    <property type="gene ID" value="PDA_v2.g23369"/>
</dbReference>
<evidence type="ECO:0000259" key="12">
    <source>
        <dbReference type="PROSITE" id="PS50011"/>
    </source>
</evidence>
<dbReference type="Pfam" id="PF00017">
    <property type="entry name" value="SH2"/>
    <property type="match status" value="1"/>
</dbReference>
<dbReference type="PANTHER" id="PTHR24418">
    <property type="entry name" value="TYROSINE-PROTEIN KINASE"/>
    <property type="match status" value="1"/>
</dbReference>
<name>A0A914Q8A1_9BILA</name>
<evidence type="ECO:0000313" key="13">
    <source>
        <dbReference type="Proteomes" id="UP000887578"/>
    </source>
</evidence>
<dbReference type="Gene3D" id="3.30.505.10">
    <property type="entry name" value="SH2 domain"/>
    <property type="match status" value="1"/>
</dbReference>
<dbReference type="InterPro" id="IPR017441">
    <property type="entry name" value="Protein_kinase_ATP_BS"/>
</dbReference>
<keyword evidence="1 9" id="KW-0808">Transferase</keyword>
<dbReference type="InterPro" id="IPR001245">
    <property type="entry name" value="Ser-Thr/Tyr_kinase_cat_dom"/>
</dbReference>
<dbReference type="SMART" id="SM00252">
    <property type="entry name" value="SH2"/>
    <property type="match status" value="1"/>
</dbReference>
<feature type="binding site" evidence="8">
    <location>
        <position position="184"/>
    </location>
    <ligand>
        <name>ATP</name>
        <dbReference type="ChEBI" id="CHEBI:30616"/>
    </ligand>
</feature>
<dbReference type="InterPro" id="IPR000719">
    <property type="entry name" value="Prot_kinase_dom"/>
</dbReference>
<comment type="similarity">
    <text evidence="9">Belongs to the protein kinase superfamily. Tyr protein kinase family.</text>
</comment>
<keyword evidence="4 8" id="KW-0067">ATP-binding</keyword>
<dbReference type="InterPro" id="IPR050198">
    <property type="entry name" value="Non-receptor_tyrosine_kinases"/>
</dbReference>
<evidence type="ECO:0000256" key="4">
    <source>
        <dbReference type="ARBA" id="ARBA00022840"/>
    </source>
</evidence>
<dbReference type="PROSITE" id="PS00107">
    <property type="entry name" value="PROTEIN_KINASE_ATP"/>
    <property type="match status" value="1"/>
</dbReference>
<keyword evidence="5 9" id="KW-0829">Tyrosine-protein kinase</keyword>
<evidence type="ECO:0000256" key="9">
    <source>
        <dbReference type="RuleBase" id="RU362096"/>
    </source>
</evidence>
<dbReference type="SUPFAM" id="SSF55550">
    <property type="entry name" value="SH2 domain"/>
    <property type="match status" value="1"/>
</dbReference>
<evidence type="ECO:0000256" key="3">
    <source>
        <dbReference type="ARBA" id="ARBA00022777"/>
    </source>
</evidence>
<evidence type="ECO:0000256" key="8">
    <source>
        <dbReference type="PROSITE-ProRule" id="PRU10141"/>
    </source>
</evidence>
<feature type="domain" description="SH2" evidence="11">
    <location>
        <begin position="21"/>
        <end position="137"/>
    </location>
</feature>
<dbReference type="Pfam" id="PF07714">
    <property type="entry name" value="PK_Tyr_Ser-Thr"/>
    <property type="match status" value="1"/>
</dbReference>
<feature type="domain" description="Protein kinase" evidence="12">
    <location>
        <begin position="150"/>
        <end position="430"/>
    </location>
</feature>
<accession>A0A914Q8A1</accession>
<dbReference type="PROSITE" id="PS00109">
    <property type="entry name" value="PROTEIN_KINASE_TYR"/>
    <property type="match status" value="1"/>
</dbReference>
<evidence type="ECO:0000256" key="5">
    <source>
        <dbReference type="ARBA" id="ARBA00023137"/>
    </source>
</evidence>
<reference evidence="14" key="1">
    <citation type="submission" date="2022-11" db="UniProtKB">
        <authorList>
            <consortium name="WormBaseParasite"/>
        </authorList>
    </citation>
    <scope>IDENTIFICATION</scope>
</reference>
<dbReference type="PRINTS" id="PR00109">
    <property type="entry name" value="TYRKINASE"/>
</dbReference>
<dbReference type="InterPro" id="IPR020635">
    <property type="entry name" value="Tyr_kinase_cat_dom"/>
</dbReference>
<keyword evidence="13" id="KW-1185">Reference proteome</keyword>
<dbReference type="Proteomes" id="UP000887578">
    <property type="component" value="Unplaced"/>
</dbReference>
<evidence type="ECO:0000256" key="10">
    <source>
        <dbReference type="SAM" id="MobiDB-lite"/>
    </source>
</evidence>
<dbReference type="GO" id="GO:0004715">
    <property type="term" value="F:non-membrane spanning protein tyrosine kinase activity"/>
    <property type="evidence" value="ECO:0007669"/>
    <property type="project" value="UniProtKB-EC"/>
</dbReference>
<evidence type="ECO:0000256" key="7">
    <source>
        <dbReference type="PROSITE-ProRule" id="PRU00191"/>
    </source>
</evidence>
<dbReference type="CDD" id="cd00192">
    <property type="entry name" value="PTKc"/>
    <property type="match status" value="1"/>
</dbReference>
<comment type="catalytic activity">
    <reaction evidence="6 9">
        <text>L-tyrosyl-[protein] + ATP = O-phospho-L-tyrosyl-[protein] + ADP + H(+)</text>
        <dbReference type="Rhea" id="RHEA:10596"/>
        <dbReference type="Rhea" id="RHEA-COMP:10136"/>
        <dbReference type="Rhea" id="RHEA-COMP:20101"/>
        <dbReference type="ChEBI" id="CHEBI:15378"/>
        <dbReference type="ChEBI" id="CHEBI:30616"/>
        <dbReference type="ChEBI" id="CHEBI:46858"/>
        <dbReference type="ChEBI" id="CHEBI:61978"/>
        <dbReference type="ChEBI" id="CHEBI:456216"/>
        <dbReference type="EC" id="2.7.10.2"/>
    </reaction>
</comment>
<dbReference type="EC" id="2.7.10.2" evidence="9"/>
<sequence>MSQKKIHPFADSMSGLHHQIWYHGMRSRKETLRLFKNQGDFLVRTSIFGRKLLFILSVCVESKPNSPIDMVHVSINYDTKSNTWSLNTLRQKTFSGKSRSGSQMEKVPNKHFASAADLVDHYKKACIYKNVMLKTPIPRPKWIIPTSYVQFTNNELGKGNFARVVKAYISQPDDFPRRLYVAVKILLESNNEGITEQEREEGRDLMMREAKVMQKYKHNNVVKFIGIAYDKPPISLILEYCPGGSLEGHLKKLGDEIPASERVQYILESARGLRYLHHHNCIHRDLAARNCLISADGFVKIADFGLSKVFDKNDIGEDEDKINKNVPLRWMAPETISRQPRFSTKSDVWGFGVMCFEIFNNGIKPWADVDQLKVISRAIRTGNMPTPPSKTPTSIASLMKDCWNLQMSERPEFIDIIKTVLQIQEKEAALKPPKACEFTVNKIRGVTRLETNETIEDILGMKSIELLNSLREKSNDEKKSDESKESKESKTKSKESKESKETVEEQKIKDSTAKRKNTKLVPAINKKIPTST</sequence>
<feature type="region of interest" description="Disordered" evidence="10">
    <location>
        <begin position="472"/>
        <end position="532"/>
    </location>
</feature>
<dbReference type="PROSITE" id="PS50001">
    <property type="entry name" value="SH2"/>
    <property type="match status" value="1"/>
</dbReference>
<proteinExistence type="inferred from homology"/>
<keyword evidence="3 9" id="KW-0418">Kinase</keyword>
<dbReference type="InterPro" id="IPR036860">
    <property type="entry name" value="SH2_dom_sf"/>
</dbReference>